<dbReference type="EMBL" id="NCKW01015482">
    <property type="protein sequence ID" value="POM62918.1"/>
    <property type="molecule type" value="Genomic_DNA"/>
</dbReference>
<evidence type="ECO:0000313" key="1">
    <source>
        <dbReference type="EMBL" id="POM62918.1"/>
    </source>
</evidence>
<dbReference type="AlphaFoldDB" id="A0A2P4XBK1"/>
<evidence type="ECO:0000313" key="2">
    <source>
        <dbReference type="Proteomes" id="UP000237271"/>
    </source>
</evidence>
<proteinExistence type="predicted"/>
<dbReference type="Proteomes" id="UP000237271">
    <property type="component" value="Unassembled WGS sequence"/>
</dbReference>
<reference evidence="1 2" key="1">
    <citation type="journal article" date="2017" name="Genome Biol. Evol.">
        <title>Phytophthora megakarya and P. palmivora, closely related causal agents of cacao black pod rot, underwent increases in genome sizes and gene numbers by different mechanisms.</title>
        <authorList>
            <person name="Ali S.S."/>
            <person name="Shao J."/>
            <person name="Lary D.J."/>
            <person name="Kronmiller B."/>
            <person name="Shen D."/>
            <person name="Strem M.D."/>
            <person name="Amoako-Attah I."/>
            <person name="Akrofi A.Y."/>
            <person name="Begoude B.A."/>
            <person name="Ten Hoopen G.M."/>
            <person name="Coulibaly K."/>
            <person name="Kebe B.I."/>
            <person name="Melnick R.L."/>
            <person name="Guiltinan M.J."/>
            <person name="Tyler B.M."/>
            <person name="Meinhardt L.W."/>
            <person name="Bailey B.A."/>
        </authorList>
    </citation>
    <scope>NUCLEOTIDE SEQUENCE [LARGE SCALE GENOMIC DNA]</scope>
    <source>
        <strain evidence="2">sbr112.9</strain>
    </source>
</reference>
<organism evidence="1 2">
    <name type="scientific">Phytophthora palmivora</name>
    <dbReference type="NCBI Taxonomy" id="4796"/>
    <lineage>
        <taxon>Eukaryota</taxon>
        <taxon>Sar</taxon>
        <taxon>Stramenopiles</taxon>
        <taxon>Oomycota</taxon>
        <taxon>Peronosporomycetes</taxon>
        <taxon>Peronosporales</taxon>
        <taxon>Peronosporaceae</taxon>
        <taxon>Phytophthora</taxon>
    </lineage>
</organism>
<name>A0A2P4XBK1_9STRA</name>
<sequence length="236" mass="26817">MPKSEVPTQDELPIWALQLISRVHELETKVVDLQQIIDDCRSTCCRCCPSDSHQERADPGSKTTVQITVQSTDNCIDVDGNNNYKATQGEHVVQRMNNLKEELPDKVPLPMAKRAMVHTNEDIHRNATRNLARAIQSRIQEDPKKQQLTEAYDYLNKQITMNETAIEDALDYIKAIKSVDGAMAVEQHGQIMELVVSINKEKERRESALAALIFYNFAEKQDTLRSLLNEEILGTK</sequence>
<comment type="caution">
    <text evidence="1">The sequence shown here is derived from an EMBL/GenBank/DDBJ whole genome shotgun (WGS) entry which is preliminary data.</text>
</comment>
<protein>
    <submittedName>
        <fullName evidence="1">Uncharacterized protein</fullName>
    </submittedName>
</protein>
<gene>
    <name evidence="1" type="ORF">PHPALM_27866</name>
</gene>
<dbReference type="OrthoDB" id="127596at2759"/>
<keyword evidence="2" id="KW-1185">Reference proteome</keyword>
<accession>A0A2P4XBK1</accession>